<evidence type="ECO:0000256" key="3">
    <source>
        <dbReference type="ARBA" id="ARBA00022989"/>
    </source>
</evidence>
<keyword evidence="7" id="KW-1185">Reference proteome</keyword>
<protein>
    <submittedName>
        <fullName evidence="6">CvpA family protein</fullName>
    </submittedName>
</protein>
<dbReference type="EMBL" id="JACJKU010000008">
    <property type="protein sequence ID" value="MBM6940191.1"/>
    <property type="molecule type" value="Genomic_DNA"/>
</dbReference>
<proteinExistence type="predicted"/>
<evidence type="ECO:0000313" key="7">
    <source>
        <dbReference type="Proteomes" id="UP000785625"/>
    </source>
</evidence>
<dbReference type="Proteomes" id="UP000785625">
    <property type="component" value="Unassembled WGS sequence"/>
</dbReference>
<sequence>MIISMFILIILVGCWINGSKKGLVAMLISTATYFIGWLVARMGAKALGLVLSNILPSIGGHEESPTGGTFTNMLTVSSNQFFYNGIAFIIIFYAITFLSRWLLKRVRFLKKVPVVGTVNRWAGGCLDLLIGYLIIFMILMVFQLWPGQWWQDQLANSGLAQWIILKTPILAENAIHWFA</sequence>
<comment type="subcellular location">
    <subcellularLocation>
        <location evidence="1">Membrane</location>
        <topology evidence="1">Multi-pass membrane protein</topology>
    </subcellularLocation>
</comment>
<reference evidence="6 7" key="1">
    <citation type="journal article" date="2021" name="Sci. Rep.">
        <title>The distribution of antibiotic resistance genes in chicken gut microbiota commensals.</title>
        <authorList>
            <person name="Juricova H."/>
            <person name="Matiasovicova J."/>
            <person name="Kubasova T."/>
            <person name="Cejkova D."/>
            <person name="Rychlik I."/>
        </authorList>
    </citation>
    <scope>NUCLEOTIDE SEQUENCE [LARGE SCALE GENOMIC DNA]</scope>
    <source>
        <strain evidence="6 7">An574</strain>
    </source>
</reference>
<dbReference type="PANTHER" id="PTHR37306:SF1">
    <property type="entry name" value="COLICIN V PRODUCTION PROTEIN"/>
    <property type="match status" value="1"/>
</dbReference>
<feature type="transmembrane region" description="Helical" evidence="5">
    <location>
        <begin position="21"/>
        <end position="40"/>
    </location>
</feature>
<dbReference type="PANTHER" id="PTHR37306">
    <property type="entry name" value="COLICIN V PRODUCTION PROTEIN"/>
    <property type="match status" value="1"/>
</dbReference>
<keyword evidence="3 5" id="KW-1133">Transmembrane helix</keyword>
<feature type="transmembrane region" description="Helical" evidence="5">
    <location>
        <begin position="81"/>
        <end position="103"/>
    </location>
</feature>
<feature type="transmembrane region" description="Helical" evidence="5">
    <location>
        <begin position="124"/>
        <end position="145"/>
    </location>
</feature>
<accession>A0ABS2GWE6</accession>
<organism evidence="6 7">
    <name type="scientific">Limosilactobacillus coleohominis</name>
    <dbReference type="NCBI Taxonomy" id="181675"/>
    <lineage>
        <taxon>Bacteria</taxon>
        <taxon>Bacillati</taxon>
        <taxon>Bacillota</taxon>
        <taxon>Bacilli</taxon>
        <taxon>Lactobacillales</taxon>
        <taxon>Lactobacillaceae</taxon>
        <taxon>Limosilactobacillus</taxon>
    </lineage>
</organism>
<evidence type="ECO:0000256" key="2">
    <source>
        <dbReference type="ARBA" id="ARBA00022692"/>
    </source>
</evidence>
<keyword evidence="4 5" id="KW-0472">Membrane</keyword>
<evidence type="ECO:0000256" key="5">
    <source>
        <dbReference type="SAM" id="Phobius"/>
    </source>
</evidence>
<gene>
    <name evidence="6" type="ORF">H5975_01590</name>
</gene>
<keyword evidence="2 5" id="KW-0812">Transmembrane</keyword>
<dbReference type="InterPro" id="IPR003825">
    <property type="entry name" value="Colicin-V_CvpA"/>
</dbReference>
<evidence type="ECO:0000313" key="6">
    <source>
        <dbReference type="EMBL" id="MBM6940191.1"/>
    </source>
</evidence>
<comment type="caution">
    <text evidence="6">The sequence shown here is derived from an EMBL/GenBank/DDBJ whole genome shotgun (WGS) entry which is preliminary data.</text>
</comment>
<name>A0ABS2GWE6_9LACO</name>
<dbReference type="Pfam" id="PF02674">
    <property type="entry name" value="Colicin_V"/>
    <property type="match status" value="1"/>
</dbReference>
<evidence type="ECO:0000256" key="1">
    <source>
        <dbReference type="ARBA" id="ARBA00004141"/>
    </source>
</evidence>
<evidence type="ECO:0000256" key="4">
    <source>
        <dbReference type="ARBA" id="ARBA00023136"/>
    </source>
</evidence>
<dbReference type="RefSeq" id="WP_204784599.1">
    <property type="nucleotide sequence ID" value="NZ_CALVGD010000016.1"/>
</dbReference>